<dbReference type="InterPro" id="IPR013083">
    <property type="entry name" value="Znf_RING/FYVE/PHD"/>
</dbReference>
<evidence type="ECO:0000256" key="2">
    <source>
        <dbReference type="SAM" id="Coils"/>
    </source>
</evidence>
<evidence type="ECO:0000256" key="3">
    <source>
        <dbReference type="SAM" id="MobiDB-lite"/>
    </source>
</evidence>
<dbReference type="InterPro" id="IPR011011">
    <property type="entry name" value="Znf_FYVE_PHD"/>
</dbReference>
<feature type="domain" description="RabBD" evidence="4">
    <location>
        <begin position="34"/>
        <end position="121"/>
    </location>
</feature>
<dbReference type="Pfam" id="PF02318">
    <property type="entry name" value="FYVE_2"/>
    <property type="match status" value="1"/>
</dbReference>
<dbReference type="PANTHER" id="PTHR45729">
    <property type="entry name" value="RABPHILIN, ISOFORM A"/>
    <property type="match status" value="1"/>
</dbReference>
<keyword evidence="2" id="KW-0175">Coiled coil</keyword>
<feature type="coiled-coil region" evidence="2">
    <location>
        <begin position="59"/>
        <end position="86"/>
    </location>
</feature>
<dbReference type="SUPFAM" id="SSF57903">
    <property type="entry name" value="FYVE/PHD zinc finger"/>
    <property type="match status" value="1"/>
</dbReference>
<dbReference type="AlphaFoldDB" id="A0A177BFC9"/>
<dbReference type="GO" id="GO:0046872">
    <property type="term" value="F:metal ion binding"/>
    <property type="evidence" value="ECO:0007669"/>
    <property type="project" value="UniProtKB-KW"/>
</dbReference>
<dbReference type="GO" id="GO:0098850">
    <property type="term" value="C:extrinsic component of synaptic vesicle membrane"/>
    <property type="evidence" value="ECO:0007669"/>
    <property type="project" value="TreeGrafter"/>
</dbReference>
<dbReference type="InterPro" id="IPR043566">
    <property type="entry name" value="Rabphilin/DOC2/Noc2"/>
</dbReference>
<feature type="region of interest" description="Disordered" evidence="3">
    <location>
        <begin position="136"/>
        <end position="155"/>
    </location>
</feature>
<dbReference type="GO" id="GO:0031267">
    <property type="term" value="F:small GTPase binding"/>
    <property type="evidence" value="ECO:0007669"/>
    <property type="project" value="InterPro"/>
</dbReference>
<dbReference type="Gene3D" id="3.30.40.10">
    <property type="entry name" value="Zinc/RING finger domain, C3HC4 (zinc finger)"/>
    <property type="match status" value="1"/>
</dbReference>
<evidence type="ECO:0000256" key="1">
    <source>
        <dbReference type="ARBA" id="ARBA00022723"/>
    </source>
</evidence>
<sequence>MRKNKEQWKCPNDRYLMLRSKIGGGWSIHTGHYDERKVTYSCQEQQIIINVLARSKKLEQREKKRIRNLNHKLKKLENNVTNNDTSVCHLCGETFRLFISCLTCVTCNKLFKKSGSWFYGKQRAIQNVENVQLVEDTTSKPNSKQSNTPKNNSIDEFNMNETLRWVNDPQILRFSKLNKENYSDKKIDKCDKFNEHIHDNERKHSVFPIEQIQNSEKNRKLDKYDDTTRTFLEQREFHRKRFLLSKIRFESIVQLQKFE</sequence>
<dbReference type="InterPro" id="IPR041282">
    <property type="entry name" value="FYVE_2"/>
</dbReference>
<name>A0A177BFC9_9BILA</name>
<dbReference type="PROSITE" id="PS50916">
    <property type="entry name" value="RABBD"/>
    <property type="match status" value="1"/>
</dbReference>
<dbReference type="GO" id="GO:0006887">
    <property type="term" value="P:exocytosis"/>
    <property type="evidence" value="ECO:0007669"/>
    <property type="project" value="TreeGrafter"/>
</dbReference>
<accession>A0A177BFC9</accession>
<keyword evidence="1" id="KW-0479">Metal-binding</keyword>
<dbReference type="GO" id="GO:0061669">
    <property type="term" value="P:spontaneous neurotransmitter secretion"/>
    <property type="evidence" value="ECO:0007669"/>
    <property type="project" value="TreeGrafter"/>
</dbReference>
<dbReference type="InterPro" id="IPR010911">
    <property type="entry name" value="Rab_BD"/>
</dbReference>
<proteinExistence type="predicted"/>
<dbReference type="OrthoDB" id="270970at2759"/>
<protein>
    <recommendedName>
        <fullName evidence="4">RabBD domain-containing protein</fullName>
    </recommendedName>
</protein>
<gene>
    <name evidence="5" type="ORF">A3Q56_00009</name>
</gene>
<reference evidence="5 6" key="1">
    <citation type="submission" date="2016-04" db="EMBL/GenBank/DDBJ databases">
        <title>The genome of Intoshia linei affirms orthonectids as highly simplified spiralians.</title>
        <authorList>
            <person name="Mikhailov K.V."/>
            <person name="Slusarev G.S."/>
            <person name="Nikitin M.A."/>
            <person name="Logacheva M.D."/>
            <person name="Penin A."/>
            <person name="Aleoshin V."/>
            <person name="Panchin Y.V."/>
        </authorList>
    </citation>
    <scope>NUCLEOTIDE SEQUENCE [LARGE SCALE GENOMIC DNA]</scope>
    <source>
        <strain evidence="5">Intl2013</strain>
        <tissue evidence="5">Whole animal</tissue>
    </source>
</reference>
<dbReference type="GO" id="GO:0006886">
    <property type="term" value="P:intracellular protein transport"/>
    <property type="evidence" value="ECO:0007669"/>
    <property type="project" value="InterPro"/>
</dbReference>
<keyword evidence="6" id="KW-1185">Reference proteome</keyword>
<dbReference type="PANTHER" id="PTHR45729:SF1">
    <property type="entry name" value="DOUBLE C2-LIKE DOMAIN-CONTAINING PROTEIN ALPHA"/>
    <property type="match status" value="1"/>
</dbReference>
<evidence type="ECO:0000313" key="5">
    <source>
        <dbReference type="EMBL" id="OAF72194.1"/>
    </source>
</evidence>
<organism evidence="5 6">
    <name type="scientific">Intoshia linei</name>
    <dbReference type="NCBI Taxonomy" id="1819745"/>
    <lineage>
        <taxon>Eukaryota</taxon>
        <taxon>Metazoa</taxon>
        <taxon>Spiralia</taxon>
        <taxon>Lophotrochozoa</taxon>
        <taxon>Mesozoa</taxon>
        <taxon>Orthonectida</taxon>
        <taxon>Rhopaluridae</taxon>
        <taxon>Intoshia</taxon>
    </lineage>
</organism>
<evidence type="ECO:0000313" key="6">
    <source>
        <dbReference type="Proteomes" id="UP000078046"/>
    </source>
</evidence>
<comment type="caution">
    <text evidence="5">The sequence shown here is derived from an EMBL/GenBank/DDBJ whole genome shotgun (WGS) entry which is preliminary data.</text>
</comment>
<evidence type="ECO:0000259" key="4">
    <source>
        <dbReference type="PROSITE" id="PS50916"/>
    </source>
</evidence>
<dbReference type="GO" id="GO:0017158">
    <property type="term" value="P:regulation of calcium ion-dependent exocytosis"/>
    <property type="evidence" value="ECO:0007669"/>
    <property type="project" value="TreeGrafter"/>
</dbReference>
<dbReference type="EMBL" id="LWCA01000001">
    <property type="protein sequence ID" value="OAF72194.1"/>
    <property type="molecule type" value="Genomic_DNA"/>
</dbReference>
<dbReference type="Proteomes" id="UP000078046">
    <property type="component" value="Unassembled WGS sequence"/>
</dbReference>